<protein>
    <submittedName>
        <fullName evidence="3">HNH endonuclease</fullName>
    </submittedName>
</protein>
<proteinExistence type="predicted"/>
<comment type="caution">
    <text evidence="3">The sequence shown here is derived from an EMBL/GenBank/DDBJ whole genome shotgun (WGS) entry which is preliminary data.</text>
</comment>
<evidence type="ECO:0000313" key="3">
    <source>
        <dbReference type="EMBL" id="GGF46928.1"/>
    </source>
</evidence>
<gene>
    <name evidence="3" type="ORF">GCM10011519_21170</name>
</gene>
<feature type="region of interest" description="Disordered" evidence="1">
    <location>
        <begin position="371"/>
        <end position="398"/>
    </location>
</feature>
<keyword evidence="4" id="KW-1185">Reference proteome</keyword>
<keyword evidence="3" id="KW-0255">Endonuclease</keyword>
<dbReference type="Proteomes" id="UP000649179">
    <property type="component" value="Unassembled WGS sequence"/>
</dbReference>
<feature type="compositionally biased region" description="Pro residues" evidence="1">
    <location>
        <begin position="377"/>
        <end position="396"/>
    </location>
</feature>
<evidence type="ECO:0000259" key="2">
    <source>
        <dbReference type="Pfam" id="PF02720"/>
    </source>
</evidence>
<keyword evidence="3" id="KW-0378">Hydrolase</keyword>
<organism evidence="3 4">
    <name type="scientific">Marmoricola endophyticus</name>
    <dbReference type="NCBI Taxonomy" id="2040280"/>
    <lineage>
        <taxon>Bacteria</taxon>
        <taxon>Bacillati</taxon>
        <taxon>Actinomycetota</taxon>
        <taxon>Actinomycetes</taxon>
        <taxon>Propionibacteriales</taxon>
        <taxon>Nocardioidaceae</taxon>
        <taxon>Marmoricola</taxon>
    </lineage>
</organism>
<accession>A0A917BMY3</accession>
<evidence type="ECO:0000313" key="4">
    <source>
        <dbReference type="Proteomes" id="UP000649179"/>
    </source>
</evidence>
<feature type="domain" description="DUF222" evidence="2">
    <location>
        <begin position="18"/>
        <end position="329"/>
    </location>
</feature>
<dbReference type="GO" id="GO:0004519">
    <property type="term" value="F:endonuclease activity"/>
    <property type="evidence" value="ECO:0007669"/>
    <property type="project" value="UniProtKB-KW"/>
</dbReference>
<dbReference type="AlphaFoldDB" id="A0A917BMY3"/>
<dbReference type="RefSeq" id="WP_188779736.1">
    <property type="nucleotide sequence ID" value="NZ_BMKQ01000001.1"/>
</dbReference>
<evidence type="ECO:0000256" key="1">
    <source>
        <dbReference type="SAM" id="MobiDB-lite"/>
    </source>
</evidence>
<dbReference type="Pfam" id="PF02720">
    <property type="entry name" value="DUF222"/>
    <property type="match status" value="1"/>
</dbReference>
<name>A0A917BMY3_9ACTN</name>
<sequence>MLACVADAVEDAEVVELLGELESLTNTIAAGQARLAVRLRELRVAQRGHLPAPQRARGVGAEVGLARRESPHRGAQHLSLGWVLVRELPHTLAAMQSGRCSEWAATILARSTACLSRDDRRVVDEQLMADPATTEGWGARRLGAEADALAYRLDPEAALRRRERAVADRHVSLRPVPGVEGAGMTRLSALLPLADGVAVIASLGAAAEAVRHTGDARSRGQVMADTLVNRLLGRIGETGEPVVGVSVDVVVSDAALLNTDGPAGDQPGWIDGVPLPAETVRELIARAGEHGLSSLRRLYASPATGQLVAMDARSRCFPKGLAMFLEHRDRTCRTPYCDAPIRHHDHLEAFLTVGATSAANGQGLCEACNYARQSPDHGPPPARAPSPPRPLRPSAPLPRFTIDLDWRHAA</sequence>
<keyword evidence="3" id="KW-0540">Nuclease</keyword>
<dbReference type="EMBL" id="BMKQ01000001">
    <property type="protein sequence ID" value="GGF46928.1"/>
    <property type="molecule type" value="Genomic_DNA"/>
</dbReference>
<reference evidence="3" key="1">
    <citation type="journal article" date="2014" name="Int. J. Syst. Evol. Microbiol.">
        <title>Complete genome sequence of Corynebacterium casei LMG S-19264T (=DSM 44701T), isolated from a smear-ripened cheese.</title>
        <authorList>
            <consortium name="US DOE Joint Genome Institute (JGI-PGF)"/>
            <person name="Walter F."/>
            <person name="Albersmeier A."/>
            <person name="Kalinowski J."/>
            <person name="Ruckert C."/>
        </authorList>
    </citation>
    <scope>NUCLEOTIDE SEQUENCE</scope>
    <source>
        <strain evidence="3">CGMCC 1.16067</strain>
    </source>
</reference>
<dbReference type="InterPro" id="IPR003870">
    <property type="entry name" value="DUF222"/>
</dbReference>
<reference evidence="3" key="2">
    <citation type="submission" date="2020-09" db="EMBL/GenBank/DDBJ databases">
        <authorList>
            <person name="Sun Q."/>
            <person name="Zhou Y."/>
        </authorList>
    </citation>
    <scope>NUCLEOTIDE SEQUENCE</scope>
    <source>
        <strain evidence="3">CGMCC 1.16067</strain>
    </source>
</reference>